<feature type="chain" id="PRO_5044774527" description="Carboxylesterase type B domain-containing protein" evidence="2">
    <location>
        <begin position="19"/>
        <end position="506"/>
    </location>
</feature>
<proteinExistence type="predicted"/>
<evidence type="ECO:0000313" key="5">
    <source>
        <dbReference type="Proteomes" id="UP001549921"/>
    </source>
</evidence>
<dbReference type="AlphaFoldDB" id="A0ABD0SHK6"/>
<dbReference type="SUPFAM" id="SSF53474">
    <property type="entry name" value="alpha/beta-Hydrolases"/>
    <property type="match status" value="1"/>
</dbReference>
<comment type="caution">
    <text evidence="4">The sequence shown here is derived from an EMBL/GenBank/DDBJ whole genome shotgun (WGS) entry which is preliminary data.</text>
</comment>
<dbReference type="InterPro" id="IPR002018">
    <property type="entry name" value="CarbesteraseB"/>
</dbReference>
<dbReference type="Pfam" id="PF00135">
    <property type="entry name" value="COesterase"/>
    <property type="match status" value="1"/>
</dbReference>
<dbReference type="EMBL" id="JBEDNZ010000020">
    <property type="protein sequence ID" value="KAL0819325.1"/>
    <property type="molecule type" value="Genomic_DNA"/>
</dbReference>
<dbReference type="InterPro" id="IPR029058">
    <property type="entry name" value="AB_hydrolase_fold"/>
</dbReference>
<evidence type="ECO:0000256" key="2">
    <source>
        <dbReference type="SAM" id="SignalP"/>
    </source>
</evidence>
<accession>A0ABD0SHK6</accession>
<gene>
    <name evidence="4" type="ORF">ABMA28_007457</name>
</gene>
<evidence type="ECO:0000256" key="1">
    <source>
        <dbReference type="ARBA" id="ARBA00023180"/>
    </source>
</evidence>
<dbReference type="Proteomes" id="UP001549921">
    <property type="component" value="Unassembled WGS sequence"/>
</dbReference>
<dbReference type="InterPro" id="IPR050309">
    <property type="entry name" value="Type-B_Carboxylest/Lipase"/>
</dbReference>
<name>A0ABD0SHK6_LOXSC</name>
<evidence type="ECO:0000259" key="3">
    <source>
        <dbReference type="Pfam" id="PF00135"/>
    </source>
</evidence>
<sequence length="506" mass="56691">MADLKLLLVMWMVSFSEQAEVITAQGRIRGETHQGYVSYNGIPYASVNNTTGRFKQAGIPPTWSSIRDSQQSRCSVTSQVDDCLVLDVHVPTSSPPWPVLVWVKGGGGRYSPGKLVLQDIIVVVVSHRIGPVGFLCLGEEKIPGNAGVKDVMMALRWVRANIPAFQGNPYKVVVAGQGFGAAMVEALLLSPISQGLFHGAIMQSGSVLCPWVFNHDAKDRGVSLLQLLNDNDETLTLLNADVNQLAEKSDKIYFSYLPFGICIEKELKNEERLLSESPYRLASNKFTRRVPLIIGYNTDEAYIFLSILKGDKMRKKMARDTSILLPDELKFLNENELKTAEKQIKDLYFKNNFSLATLLAYHRDAYFVGHIHKSARLHAASDVPVYYYQFSHAGQPGVVADHQVRKSGAAHSDELAYLFPETVGDMEGNDETVQKNLLRLWTDFVKYLEPTPSGSSPRWEPLDSSQPRVMDIGTELAMKEFPYTRAVSTWDDIYERFYYGRNYLGA</sequence>
<keyword evidence="2" id="KW-0732">Signal</keyword>
<reference evidence="4 5" key="1">
    <citation type="submission" date="2024-06" db="EMBL/GenBank/DDBJ databases">
        <title>A chromosome-level genome assembly of beet webworm, Loxostege sticticalis.</title>
        <authorList>
            <person name="Zhang Y."/>
        </authorList>
    </citation>
    <scope>NUCLEOTIDE SEQUENCE [LARGE SCALE GENOMIC DNA]</scope>
    <source>
        <strain evidence="4">AQ028</strain>
        <tissue evidence="4">Male pupae</tissue>
    </source>
</reference>
<keyword evidence="1" id="KW-0325">Glycoprotein</keyword>
<organism evidence="4 5">
    <name type="scientific">Loxostege sticticalis</name>
    <name type="common">Beet webworm moth</name>
    <dbReference type="NCBI Taxonomy" id="481309"/>
    <lineage>
        <taxon>Eukaryota</taxon>
        <taxon>Metazoa</taxon>
        <taxon>Ecdysozoa</taxon>
        <taxon>Arthropoda</taxon>
        <taxon>Hexapoda</taxon>
        <taxon>Insecta</taxon>
        <taxon>Pterygota</taxon>
        <taxon>Neoptera</taxon>
        <taxon>Endopterygota</taxon>
        <taxon>Lepidoptera</taxon>
        <taxon>Glossata</taxon>
        <taxon>Ditrysia</taxon>
        <taxon>Pyraloidea</taxon>
        <taxon>Crambidae</taxon>
        <taxon>Pyraustinae</taxon>
        <taxon>Loxostege</taxon>
    </lineage>
</organism>
<dbReference type="Gene3D" id="3.40.50.1820">
    <property type="entry name" value="alpha/beta hydrolase"/>
    <property type="match status" value="1"/>
</dbReference>
<evidence type="ECO:0000313" key="4">
    <source>
        <dbReference type="EMBL" id="KAL0819325.1"/>
    </source>
</evidence>
<feature type="signal peptide" evidence="2">
    <location>
        <begin position="1"/>
        <end position="18"/>
    </location>
</feature>
<protein>
    <recommendedName>
        <fullName evidence="3">Carboxylesterase type B domain-containing protein</fullName>
    </recommendedName>
</protein>
<feature type="domain" description="Carboxylesterase type B" evidence="3">
    <location>
        <begin position="18"/>
        <end position="490"/>
    </location>
</feature>
<dbReference type="PANTHER" id="PTHR11559">
    <property type="entry name" value="CARBOXYLESTERASE"/>
    <property type="match status" value="1"/>
</dbReference>